<sequence length="11" mass="1238">MNPVMVCSEQT</sequence>
<dbReference type="EMBL" id="GBRH01225550">
    <property type="protein sequence ID" value="JAD72345.1"/>
    <property type="molecule type" value="Transcribed_RNA"/>
</dbReference>
<evidence type="ECO:0000313" key="1">
    <source>
        <dbReference type="EMBL" id="JAD72345.1"/>
    </source>
</evidence>
<reference evidence="1" key="1">
    <citation type="submission" date="2014-09" db="EMBL/GenBank/DDBJ databases">
        <authorList>
            <person name="Magalhaes I.L.F."/>
            <person name="Oliveira U."/>
            <person name="Santos F.R."/>
            <person name="Vidigal T.H.D.A."/>
            <person name="Brescovit A.D."/>
            <person name="Santos A.J."/>
        </authorList>
    </citation>
    <scope>NUCLEOTIDE SEQUENCE</scope>
    <source>
        <tissue evidence="1">Shoot tissue taken approximately 20 cm above the soil surface</tissue>
    </source>
</reference>
<name>A0A0A9CG27_ARUDO</name>
<reference evidence="1" key="2">
    <citation type="journal article" date="2015" name="Data Brief">
        <title>Shoot transcriptome of the giant reed, Arundo donax.</title>
        <authorList>
            <person name="Barrero R.A."/>
            <person name="Guerrero F.D."/>
            <person name="Moolhuijzen P."/>
            <person name="Goolsby J.A."/>
            <person name="Tidwell J."/>
            <person name="Bellgard S.E."/>
            <person name="Bellgard M.I."/>
        </authorList>
    </citation>
    <scope>NUCLEOTIDE SEQUENCE</scope>
    <source>
        <tissue evidence="1">Shoot tissue taken approximately 20 cm above the soil surface</tissue>
    </source>
</reference>
<accession>A0A0A9CG27</accession>
<organism evidence="1">
    <name type="scientific">Arundo donax</name>
    <name type="common">Giant reed</name>
    <name type="synonym">Donax arundinaceus</name>
    <dbReference type="NCBI Taxonomy" id="35708"/>
    <lineage>
        <taxon>Eukaryota</taxon>
        <taxon>Viridiplantae</taxon>
        <taxon>Streptophyta</taxon>
        <taxon>Embryophyta</taxon>
        <taxon>Tracheophyta</taxon>
        <taxon>Spermatophyta</taxon>
        <taxon>Magnoliopsida</taxon>
        <taxon>Liliopsida</taxon>
        <taxon>Poales</taxon>
        <taxon>Poaceae</taxon>
        <taxon>PACMAD clade</taxon>
        <taxon>Arundinoideae</taxon>
        <taxon>Arundineae</taxon>
        <taxon>Arundo</taxon>
    </lineage>
</organism>
<proteinExistence type="predicted"/>
<protein>
    <submittedName>
        <fullName evidence="1">Uncharacterized protein</fullName>
    </submittedName>
</protein>